<keyword evidence="4" id="KW-1185">Reference proteome</keyword>
<evidence type="ECO:0000313" key="4">
    <source>
        <dbReference type="Proteomes" id="UP001634394"/>
    </source>
</evidence>
<dbReference type="Pfam" id="PF00435">
    <property type="entry name" value="Spectrin"/>
    <property type="match status" value="5"/>
</dbReference>
<comment type="caution">
    <text evidence="3">The sequence shown here is derived from an EMBL/GenBank/DDBJ whole genome shotgun (WGS) entry which is preliminary data.</text>
</comment>
<evidence type="ECO:0000256" key="1">
    <source>
        <dbReference type="ARBA" id="ARBA00022737"/>
    </source>
</evidence>
<protein>
    <submittedName>
        <fullName evidence="3">Uncharacterized protein</fullName>
    </submittedName>
</protein>
<dbReference type="SUPFAM" id="SSF46966">
    <property type="entry name" value="Spectrin repeat"/>
    <property type="match status" value="8"/>
</dbReference>
<accession>A0ABD3WR11</accession>
<dbReference type="InterPro" id="IPR002017">
    <property type="entry name" value="Spectrin_repeat"/>
</dbReference>
<feature type="coiled-coil region" evidence="2">
    <location>
        <begin position="500"/>
        <end position="527"/>
    </location>
</feature>
<dbReference type="Proteomes" id="UP001634394">
    <property type="component" value="Unassembled WGS sequence"/>
</dbReference>
<sequence>TLASKLTTYQDNVDGLRAKAGEIKRRVSQRDKDLVEEKIKISEKKYNELRGHVERLQQGYQTLKTDLGEVRDKVDQYLTWLNGKEEEILRTKPEGYNVEEAERKLERMNLTCTEMENRQPVMENISQMVDGILQELTPHDRVDIEQVIRKLQQEHERVYELAVEQRNKLKESLNEREIFLVGFERIKLWLDNREKKANKMEKMRLSSSEVEKQAEKVKNLMTEIINYQPNIQQLLERSETLKTECVPEIAAELEEKCTGMQNRYEMLKNHIQKVHERLRDSVLTRKTHESEVQKVERWCKETEIKIAIEPSLDCATEILQDQYQEYEILSNTAHLFRSLVKEISDRALTLLPDLHERDVHILQQQTQSLENKQDRLSTVINERLRALEEAIETRSQVTENIQEAADWLAQIQQDLRDIPRAIGHSVEDAEDNLKKYEAIAERIANYQPTIAQLNQAVERLRNAGQKSDADEILQLTSTYEMLSDQVAQHCKKSQQAVASRQDLHDGLHEMENLIKECEDEIDGLIESGDSVPVKTVKLKAVVSKVQNASPAVFKLGDKAQQIGIEGTAENAHEIKEKVQAIRAQLDGVKKIAGRKAKQCETIQRNRDNFEATVNETMSWLEQKEQTLASCTYLDLEPEKVTEALKRHQALSRDALDRLDALKIKAQVEQEHFSEMEEPLSPTLNKKLEQIHNLEETIKETISKKEQYITEAKADRMQLEASMKQISDWIHGAEELLDSGYEGLDYDTLNDTLSEYRDYFSEASMCQDEMDQVMELSERILSTLDVNDKETLRQSLINTNQKLAEIVAASHRKQQLLESRTEDWKDYQLMIEEVSHELQTLMTDWRKVDGVSIVSPAEIKTQLADTKDFIEKVQHLRPIVSELNEKAVELDKDASSSSHATITQMLESINSQFKTLVSQTENNLMTLQDLDVQYEDFHTLLQSADLTLCEAEQSLSQVADVSQAGYSPQLMTSLAQTKTTHELLEVAEPKIKAMRKCGQILEKSLPTAEAKVHVQEVLMAKLEKFERIQDKVKEHQEILQEEIEDREGFNTEADHMLKWLHGIEAELQQLHGAMEVSDVMERIDKLRLAEQEIVIRMEQMRHLAQLQETKYKTLGKPLPEEIREQMAQLTELESHVTTLMKDKEEELLHLRDDRRDFDTNLKVITTWLKEAELQLQERISDIPESIYRHEHLQSLQSS</sequence>
<reference evidence="3 4" key="1">
    <citation type="submission" date="2024-11" db="EMBL/GenBank/DDBJ databases">
        <title>Chromosome-level genome assembly of the freshwater bivalve Anodonta woodiana.</title>
        <authorList>
            <person name="Chen X."/>
        </authorList>
    </citation>
    <scope>NUCLEOTIDE SEQUENCE [LARGE SCALE GENOMIC DNA]</scope>
    <source>
        <strain evidence="3">MN2024</strain>
        <tissue evidence="3">Gills</tissue>
    </source>
</reference>
<dbReference type="CDD" id="cd00176">
    <property type="entry name" value="SPEC"/>
    <property type="match status" value="1"/>
</dbReference>
<dbReference type="EMBL" id="JBJQND010000006">
    <property type="protein sequence ID" value="KAL3874930.1"/>
    <property type="molecule type" value="Genomic_DNA"/>
</dbReference>
<evidence type="ECO:0000313" key="3">
    <source>
        <dbReference type="EMBL" id="KAL3874930.1"/>
    </source>
</evidence>
<name>A0ABD3WR11_SINWO</name>
<keyword evidence="2" id="KW-0175">Coiled coil</keyword>
<keyword evidence="1" id="KW-0677">Repeat</keyword>
<feature type="coiled-coil region" evidence="2">
    <location>
        <begin position="683"/>
        <end position="710"/>
    </location>
</feature>
<dbReference type="Gene3D" id="1.20.58.60">
    <property type="match status" value="6"/>
</dbReference>
<proteinExistence type="predicted"/>
<feature type="non-terminal residue" evidence="3">
    <location>
        <position position="1"/>
    </location>
</feature>
<dbReference type="PANTHER" id="PTHR11915">
    <property type="entry name" value="SPECTRIN/FILAMIN RELATED CYTOSKELETAL PROTEIN"/>
    <property type="match status" value="1"/>
</dbReference>
<dbReference type="InterPro" id="IPR018159">
    <property type="entry name" value="Spectrin/alpha-actinin"/>
</dbReference>
<organism evidence="3 4">
    <name type="scientific">Sinanodonta woodiana</name>
    <name type="common">Chinese pond mussel</name>
    <name type="synonym">Anodonta woodiana</name>
    <dbReference type="NCBI Taxonomy" id="1069815"/>
    <lineage>
        <taxon>Eukaryota</taxon>
        <taxon>Metazoa</taxon>
        <taxon>Spiralia</taxon>
        <taxon>Lophotrochozoa</taxon>
        <taxon>Mollusca</taxon>
        <taxon>Bivalvia</taxon>
        <taxon>Autobranchia</taxon>
        <taxon>Heteroconchia</taxon>
        <taxon>Palaeoheterodonta</taxon>
        <taxon>Unionida</taxon>
        <taxon>Unionoidea</taxon>
        <taxon>Unionidae</taxon>
        <taxon>Unioninae</taxon>
        <taxon>Sinanodonta</taxon>
    </lineage>
</organism>
<evidence type="ECO:0000256" key="2">
    <source>
        <dbReference type="SAM" id="Coils"/>
    </source>
</evidence>
<dbReference type="SMART" id="SM00150">
    <property type="entry name" value="SPEC"/>
    <property type="match status" value="9"/>
</dbReference>
<gene>
    <name evidence="3" type="ORF">ACJMK2_037882</name>
</gene>
<dbReference type="AlphaFoldDB" id="A0ABD3WR11"/>